<accession>A0A9N9QJU6</accession>
<proteinExistence type="predicted"/>
<name>A0A9N9QJU6_9CUCU</name>
<evidence type="ECO:0000313" key="1">
    <source>
        <dbReference type="EMBL" id="CAG9773455.1"/>
    </source>
</evidence>
<dbReference type="EMBL" id="OU892285">
    <property type="protein sequence ID" value="CAG9773455.1"/>
    <property type="molecule type" value="Genomic_DNA"/>
</dbReference>
<sequence length="79" mass="9515">MASFSSSKRLKFSEDFLFCHWRSYSENVKGIATFETPDELLNIFNSQEKVIEYPELYEECMRKADNFQDNYYTYNEIIV</sequence>
<evidence type="ECO:0000313" key="2">
    <source>
        <dbReference type="Proteomes" id="UP001152799"/>
    </source>
</evidence>
<organism evidence="1 2">
    <name type="scientific">Ceutorhynchus assimilis</name>
    <name type="common">cabbage seed weevil</name>
    <dbReference type="NCBI Taxonomy" id="467358"/>
    <lineage>
        <taxon>Eukaryota</taxon>
        <taxon>Metazoa</taxon>
        <taxon>Ecdysozoa</taxon>
        <taxon>Arthropoda</taxon>
        <taxon>Hexapoda</taxon>
        <taxon>Insecta</taxon>
        <taxon>Pterygota</taxon>
        <taxon>Neoptera</taxon>
        <taxon>Endopterygota</taxon>
        <taxon>Coleoptera</taxon>
        <taxon>Polyphaga</taxon>
        <taxon>Cucujiformia</taxon>
        <taxon>Curculionidae</taxon>
        <taxon>Ceutorhynchinae</taxon>
        <taxon>Ceutorhynchus</taxon>
    </lineage>
</organism>
<reference evidence="1" key="1">
    <citation type="submission" date="2022-01" db="EMBL/GenBank/DDBJ databases">
        <authorList>
            <person name="King R."/>
        </authorList>
    </citation>
    <scope>NUCLEOTIDE SEQUENCE</scope>
</reference>
<dbReference type="Proteomes" id="UP001152799">
    <property type="component" value="Chromosome 9"/>
</dbReference>
<keyword evidence="2" id="KW-1185">Reference proteome</keyword>
<dbReference type="AlphaFoldDB" id="A0A9N9QJU6"/>
<protein>
    <submittedName>
        <fullName evidence="1">Uncharacterized protein</fullName>
    </submittedName>
</protein>
<gene>
    <name evidence="1" type="ORF">CEUTPL_LOCUS13846</name>
</gene>